<keyword evidence="8 13" id="KW-0547">Nucleotide-binding</keyword>
<dbReference type="PANTHER" id="PTHR42724">
    <property type="entry name" value="TETRAACYLDISACCHARIDE 4'-KINASE"/>
    <property type="match status" value="1"/>
</dbReference>
<evidence type="ECO:0000256" key="8">
    <source>
        <dbReference type="ARBA" id="ARBA00022741"/>
    </source>
</evidence>
<evidence type="ECO:0000256" key="12">
    <source>
        <dbReference type="ARBA" id="ARBA00029757"/>
    </source>
</evidence>
<dbReference type="InterPro" id="IPR003758">
    <property type="entry name" value="LpxK"/>
</dbReference>
<dbReference type="GO" id="GO:0009029">
    <property type="term" value="F:lipid-A 4'-kinase activity"/>
    <property type="evidence" value="ECO:0007669"/>
    <property type="project" value="UniProtKB-UniRule"/>
</dbReference>
<dbReference type="SUPFAM" id="SSF52540">
    <property type="entry name" value="P-loop containing nucleoside triphosphate hydrolases"/>
    <property type="match status" value="1"/>
</dbReference>
<evidence type="ECO:0000256" key="3">
    <source>
        <dbReference type="ARBA" id="ARBA00012071"/>
    </source>
</evidence>
<evidence type="ECO:0000256" key="6">
    <source>
        <dbReference type="ARBA" id="ARBA00022556"/>
    </source>
</evidence>
<keyword evidence="7 13" id="KW-0808">Transferase</keyword>
<dbReference type="NCBIfam" id="TIGR00682">
    <property type="entry name" value="lpxK"/>
    <property type="match status" value="1"/>
</dbReference>
<comment type="caution">
    <text evidence="14">The sequence shown here is derived from an EMBL/GenBank/DDBJ whole genome shotgun (WGS) entry which is preliminary data.</text>
</comment>
<dbReference type="EC" id="2.7.1.130" evidence="3 13"/>
<evidence type="ECO:0000256" key="13">
    <source>
        <dbReference type="HAMAP-Rule" id="MF_00409"/>
    </source>
</evidence>
<sequence>MRQAPAFWWRGEPGVAARMLQPVGALYGTVTALRMAQPGVTLPIPVICVGNLVAGGAGKTPTALAFARILASAGHRPAFLSRGYGRRVPKDERRAILRVDPARHEADLSGDEPLLLARAAPTYVSADRVAAGHQAFADGATVLLLDDGLQNPTLRKTIAVAVIDAASGIGNGLCVPAGPLRAPLGAQWPFVTAVCLIGEGKPGDDVAGAARRHRLPIFRGQLIPDEDALNELRGKPLYAFAGIGRPDKFFATLSASGLEVRGHRAFADHHRFSSSDLTGLQRLAASAGAHLVTTTKDQARLTPSFPALCLPVSLVFDDAASVKRLLLDGLPPGDGLASRSRSA</sequence>
<dbReference type="InterPro" id="IPR027417">
    <property type="entry name" value="P-loop_NTPase"/>
</dbReference>
<evidence type="ECO:0000256" key="1">
    <source>
        <dbReference type="ARBA" id="ARBA00002274"/>
    </source>
</evidence>
<reference evidence="14" key="1">
    <citation type="submission" date="2022-05" db="EMBL/GenBank/DDBJ databases">
        <authorList>
            <person name="Pankratov T."/>
        </authorList>
    </citation>
    <scope>NUCLEOTIDE SEQUENCE</scope>
    <source>
        <strain evidence="14">BP6-180914</strain>
    </source>
</reference>
<keyword evidence="6 13" id="KW-0441">Lipid A biosynthesis</keyword>
<dbReference type="GO" id="GO:0005524">
    <property type="term" value="F:ATP binding"/>
    <property type="evidence" value="ECO:0007669"/>
    <property type="project" value="UniProtKB-UniRule"/>
</dbReference>
<dbReference type="AlphaFoldDB" id="A0AA41YTP8"/>
<evidence type="ECO:0000256" key="9">
    <source>
        <dbReference type="ARBA" id="ARBA00022777"/>
    </source>
</evidence>
<gene>
    <name evidence="13 14" type="primary">lpxK</name>
    <name evidence="14" type="ORF">M8523_03800</name>
</gene>
<name>A0AA41YTP8_9HYPH</name>
<dbReference type="EMBL" id="JAMOIM010000002">
    <property type="protein sequence ID" value="MCW6507140.1"/>
    <property type="molecule type" value="Genomic_DNA"/>
</dbReference>
<keyword evidence="11 13" id="KW-0443">Lipid metabolism</keyword>
<comment type="similarity">
    <text evidence="13">Belongs to the LpxK family.</text>
</comment>
<comment type="catalytic activity">
    <reaction evidence="13">
        <text>a lipid A disaccharide + ATP = a lipid IVA + ADP + H(+)</text>
        <dbReference type="Rhea" id="RHEA:67840"/>
        <dbReference type="ChEBI" id="CHEBI:15378"/>
        <dbReference type="ChEBI" id="CHEBI:30616"/>
        <dbReference type="ChEBI" id="CHEBI:176343"/>
        <dbReference type="ChEBI" id="CHEBI:176425"/>
        <dbReference type="ChEBI" id="CHEBI:456216"/>
        <dbReference type="EC" id="2.7.1.130"/>
    </reaction>
</comment>
<proteinExistence type="inferred from homology"/>
<dbReference type="GO" id="GO:0009245">
    <property type="term" value="P:lipid A biosynthetic process"/>
    <property type="evidence" value="ECO:0007669"/>
    <property type="project" value="UniProtKB-UniRule"/>
</dbReference>
<dbReference type="GO" id="GO:0009244">
    <property type="term" value="P:lipopolysaccharide core region biosynthetic process"/>
    <property type="evidence" value="ECO:0007669"/>
    <property type="project" value="TreeGrafter"/>
</dbReference>
<organism evidence="14 15">
    <name type="scientific">Lichenifustis flavocetrariae</name>
    <dbReference type="NCBI Taxonomy" id="2949735"/>
    <lineage>
        <taxon>Bacteria</taxon>
        <taxon>Pseudomonadati</taxon>
        <taxon>Pseudomonadota</taxon>
        <taxon>Alphaproteobacteria</taxon>
        <taxon>Hyphomicrobiales</taxon>
        <taxon>Lichenihabitantaceae</taxon>
        <taxon>Lichenifustis</taxon>
    </lineage>
</organism>
<dbReference type="Proteomes" id="UP001165667">
    <property type="component" value="Unassembled WGS sequence"/>
</dbReference>
<keyword evidence="10 13" id="KW-0067">ATP-binding</keyword>
<dbReference type="GO" id="GO:0005886">
    <property type="term" value="C:plasma membrane"/>
    <property type="evidence" value="ECO:0007669"/>
    <property type="project" value="TreeGrafter"/>
</dbReference>
<evidence type="ECO:0000256" key="2">
    <source>
        <dbReference type="ARBA" id="ARBA00004870"/>
    </source>
</evidence>
<dbReference type="PANTHER" id="PTHR42724:SF1">
    <property type="entry name" value="TETRAACYLDISACCHARIDE 4'-KINASE, MITOCHONDRIAL-RELATED"/>
    <property type="match status" value="1"/>
</dbReference>
<feature type="binding site" evidence="13">
    <location>
        <begin position="53"/>
        <end position="60"/>
    </location>
    <ligand>
        <name>ATP</name>
        <dbReference type="ChEBI" id="CHEBI:30616"/>
    </ligand>
</feature>
<evidence type="ECO:0000313" key="15">
    <source>
        <dbReference type="Proteomes" id="UP001165667"/>
    </source>
</evidence>
<evidence type="ECO:0000256" key="11">
    <source>
        <dbReference type="ARBA" id="ARBA00023098"/>
    </source>
</evidence>
<keyword evidence="5 13" id="KW-0444">Lipid biosynthesis</keyword>
<evidence type="ECO:0000256" key="5">
    <source>
        <dbReference type="ARBA" id="ARBA00022516"/>
    </source>
</evidence>
<protein>
    <recommendedName>
        <fullName evidence="4 13">Tetraacyldisaccharide 4'-kinase</fullName>
        <ecNumber evidence="3 13">2.7.1.130</ecNumber>
    </recommendedName>
    <alternativeName>
        <fullName evidence="12 13">Lipid A 4'-kinase</fullName>
    </alternativeName>
</protein>
<comment type="function">
    <text evidence="1 13">Transfers the gamma-phosphate of ATP to the 4'-position of a tetraacyldisaccharide 1-phosphate intermediate (termed DS-1-P) to form tetraacyldisaccharide 1,4'-bis-phosphate (lipid IVA).</text>
</comment>
<evidence type="ECO:0000256" key="7">
    <source>
        <dbReference type="ARBA" id="ARBA00022679"/>
    </source>
</evidence>
<evidence type="ECO:0000313" key="14">
    <source>
        <dbReference type="EMBL" id="MCW6507140.1"/>
    </source>
</evidence>
<comment type="pathway">
    <text evidence="2 13">Glycolipid biosynthesis; lipid IV(A) biosynthesis; lipid IV(A) from (3R)-3-hydroxytetradecanoyl-[acyl-carrier-protein] and UDP-N-acetyl-alpha-D-glucosamine: step 6/6.</text>
</comment>
<keyword evidence="9 13" id="KW-0418">Kinase</keyword>
<dbReference type="Pfam" id="PF02606">
    <property type="entry name" value="LpxK"/>
    <property type="match status" value="1"/>
</dbReference>
<keyword evidence="15" id="KW-1185">Reference proteome</keyword>
<accession>A0AA41YTP8</accession>
<dbReference type="HAMAP" id="MF_00409">
    <property type="entry name" value="LpxK"/>
    <property type="match status" value="1"/>
</dbReference>
<evidence type="ECO:0000256" key="4">
    <source>
        <dbReference type="ARBA" id="ARBA00016436"/>
    </source>
</evidence>
<dbReference type="RefSeq" id="WP_282583511.1">
    <property type="nucleotide sequence ID" value="NZ_JAMOIM010000002.1"/>
</dbReference>
<evidence type="ECO:0000256" key="10">
    <source>
        <dbReference type="ARBA" id="ARBA00022840"/>
    </source>
</evidence>